<comment type="function">
    <text evidence="4">Catalyzes the formation of 4-diphosphocytidyl-2-C-methyl-D-erythritol from CTP and 2-C-methyl-D-erythritol 4-phosphate (MEP).</text>
</comment>
<comment type="pathway">
    <text evidence="4">Isoprenoid biosynthesis; isopentenyl diphosphate biosynthesis via DXP pathway; isopentenyl diphosphate from 1-deoxy-D-xylulose 5-phosphate: step 2/6.</text>
</comment>
<dbReference type="InterPro" id="IPR001228">
    <property type="entry name" value="IspD"/>
</dbReference>
<name>A0ABY4CN05_9BACL</name>
<evidence type="ECO:0000256" key="1">
    <source>
        <dbReference type="ARBA" id="ARBA00022679"/>
    </source>
</evidence>
<evidence type="ECO:0000313" key="5">
    <source>
        <dbReference type="EMBL" id="UOF91870.1"/>
    </source>
</evidence>
<sequence length="241" mass="27111">MIDAVVVAAGSGNRMRAEIKKQYMTIGEEMLFIHTVRVFDLHPQIRSIVLVVSPGDEEFVTGVLRTYNWKKQIRVVAGGQTRQESVFYGLQALDEGSEYVAIHDGARPFLSQTILTNVIHKVYEYHAVAVAVPVKDTIAVVDDGKIQSVPERSTLWSVQTPQAFQTALIRKAHAAAVQDLFSGTDDASLVRRLGHEVHIQIGGYSNMKLTTPEDLVIAQLVLQERQKEERFYEFNPHRDRI</sequence>
<dbReference type="CDD" id="cd02516">
    <property type="entry name" value="CDP-ME_synthetase"/>
    <property type="match status" value="1"/>
</dbReference>
<evidence type="ECO:0000256" key="3">
    <source>
        <dbReference type="ARBA" id="ARBA00023229"/>
    </source>
</evidence>
<dbReference type="NCBIfam" id="TIGR00453">
    <property type="entry name" value="ispD"/>
    <property type="match status" value="1"/>
</dbReference>
<comment type="similarity">
    <text evidence="4">Belongs to the IspD/TarI cytidylyltransferase family. IspD subfamily.</text>
</comment>
<dbReference type="PANTHER" id="PTHR32125:SF4">
    <property type="entry name" value="2-C-METHYL-D-ERYTHRITOL 4-PHOSPHATE CYTIDYLYLTRANSFERASE, CHLOROPLASTIC"/>
    <property type="match status" value="1"/>
</dbReference>
<dbReference type="SUPFAM" id="SSF53448">
    <property type="entry name" value="Nucleotide-diphospho-sugar transferases"/>
    <property type="match status" value="1"/>
</dbReference>
<feature type="site" description="Positions MEP for the nucleophilic attack" evidence="4">
    <location>
        <position position="152"/>
    </location>
</feature>
<keyword evidence="6" id="KW-1185">Reference proteome</keyword>
<evidence type="ECO:0000256" key="4">
    <source>
        <dbReference type="HAMAP-Rule" id="MF_00108"/>
    </source>
</evidence>
<evidence type="ECO:0000313" key="6">
    <source>
        <dbReference type="Proteomes" id="UP000830167"/>
    </source>
</evidence>
<proteinExistence type="inferred from homology"/>
<dbReference type="InterPro" id="IPR029044">
    <property type="entry name" value="Nucleotide-diphossugar_trans"/>
</dbReference>
<feature type="site" description="Transition state stabilizer" evidence="4">
    <location>
        <position position="21"/>
    </location>
</feature>
<dbReference type="GO" id="GO:0050518">
    <property type="term" value="F:2-C-methyl-D-erythritol 4-phosphate cytidylyltransferase activity"/>
    <property type="evidence" value="ECO:0007669"/>
    <property type="project" value="UniProtKB-EC"/>
</dbReference>
<dbReference type="EMBL" id="CP089291">
    <property type="protein sequence ID" value="UOF91870.1"/>
    <property type="molecule type" value="Genomic_DNA"/>
</dbReference>
<comment type="catalytic activity">
    <reaction evidence="4">
        <text>2-C-methyl-D-erythritol 4-phosphate + CTP + H(+) = 4-CDP-2-C-methyl-D-erythritol + diphosphate</text>
        <dbReference type="Rhea" id="RHEA:13429"/>
        <dbReference type="ChEBI" id="CHEBI:15378"/>
        <dbReference type="ChEBI" id="CHEBI:33019"/>
        <dbReference type="ChEBI" id="CHEBI:37563"/>
        <dbReference type="ChEBI" id="CHEBI:57823"/>
        <dbReference type="ChEBI" id="CHEBI:58262"/>
        <dbReference type="EC" id="2.7.7.60"/>
    </reaction>
</comment>
<evidence type="ECO:0000256" key="2">
    <source>
        <dbReference type="ARBA" id="ARBA00022695"/>
    </source>
</evidence>
<dbReference type="EC" id="2.7.7.60" evidence="4"/>
<dbReference type="InterPro" id="IPR050088">
    <property type="entry name" value="IspD/TarI_cytidylyltransf_bact"/>
</dbReference>
<dbReference type="HAMAP" id="MF_00108">
    <property type="entry name" value="IspD"/>
    <property type="match status" value="1"/>
</dbReference>
<dbReference type="PANTHER" id="PTHR32125">
    <property type="entry name" value="2-C-METHYL-D-ERYTHRITOL 4-PHOSPHATE CYTIDYLYLTRANSFERASE, CHLOROPLASTIC"/>
    <property type="match status" value="1"/>
</dbReference>
<gene>
    <name evidence="4 5" type="primary">ispD</name>
    <name evidence="5" type="ORF">LSG31_06420</name>
</gene>
<dbReference type="InterPro" id="IPR034683">
    <property type="entry name" value="IspD/TarI"/>
</dbReference>
<dbReference type="RefSeq" id="WP_347438560.1">
    <property type="nucleotide sequence ID" value="NZ_CP089291.1"/>
</dbReference>
<keyword evidence="1 4" id="KW-0808">Transferase</keyword>
<keyword evidence="2 4" id="KW-0548">Nucleotidyltransferase</keyword>
<feature type="site" description="Transition state stabilizer" evidence="4">
    <location>
        <position position="14"/>
    </location>
</feature>
<keyword evidence="3 4" id="KW-0414">Isoprene biosynthesis</keyword>
<protein>
    <recommendedName>
        <fullName evidence="4">2-C-methyl-D-erythritol 4-phosphate cytidylyltransferase</fullName>
        <ecNumber evidence="4">2.7.7.60</ecNumber>
    </recommendedName>
    <alternativeName>
        <fullName evidence="4">4-diphosphocytidyl-2C-methyl-D-erythritol synthase</fullName>
    </alternativeName>
    <alternativeName>
        <fullName evidence="4">MEP cytidylyltransferase</fullName>
        <shortName evidence="4">MCT</shortName>
    </alternativeName>
</protein>
<dbReference type="Pfam" id="PF01128">
    <property type="entry name" value="IspD"/>
    <property type="match status" value="1"/>
</dbReference>
<dbReference type="Proteomes" id="UP000830167">
    <property type="component" value="Chromosome"/>
</dbReference>
<dbReference type="Gene3D" id="3.90.550.10">
    <property type="entry name" value="Spore Coat Polysaccharide Biosynthesis Protein SpsA, Chain A"/>
    <property type="match status" value="1"/>
</dbReference>
<organism evidence="5 6">
    <name type="scientific">Fodinisporobacter ferrooxydans</name>
    <dbReference type="NCBI Taxonomy" id="2901836"/>
    <lineage>
        <taxon>Bacteria</taxon>
        <taxon>Bacillati</taxon>
        <taxon>Bacillota</taxon>
        <taxon>Bacilli</taxon>
        <taxon>Bacillales</taxon>
        <taxon>Alicyclobacillaceae</taxon>
        <taxon>Fodinisporobacter</taxon>
    </lineage>
</organism>
<reference evidence="5" key="1">
    <citation type="submission" date="2021-12" db="EMBL/GenBank/DDBJ databases">
        <title>Alicyclobacillaceae gen. nov., sp. nov., isolated from chalcocite enrichment system.</title>
        <authorList>
            <person name="Jiang Z."/>
        </authorList>
    </citation>
    <scope>NUCLEOTIDE SEQUENCE</scope>
    <source>
        <strain evidence="5">MYW30-H2</strain>
    </source>
</reference>
<feature type="site" description="Positions MEP for the nucleophilic attack" evidence="4">
    <location>
        <position position="208"/>
    </location>
</feature>
<accession>A0ABY4CN05</accession>